<dbReference type="InterPro" id="IPR005835">
    <property type="entry name" value="NTP_transferase_dom"/>
</dbReference>
<evidence type="ECO:0000313" key="4">
    <source>
        <dbReference type="EMBL" id="QSI79276.1"/>
    </source>
</evidence>
<evidence type="ECO:0000259" key="3">
    <source>
        <dbReference type="Pfam" id="PF00483"/>
    </source>
</evidence>
<keyword evidence="5" id="KW-1185">Reference proteome</keyword>
<keyword evidence="2" id="KW-0548">Nucleotidyltransferase</keyword>
<protein>
    <submittedName>
        <fullName evidence="4">Nucleotidyltransferase family protein</fullName>
    </submittedName>
</protein>
<dbReference type="InterPro" id="IPR054790">
    <property type="entry name" value="MurU"/>
</dbReference>
<name>A0ABX7MDV5_9RHOO</name>
<organism evidence="4 5">
    <name type="scientific">Niveibacterium microcysteis</name>
    <dbReference type="NCBI Taxonomy" id="2811415"/>
    <lineage>
        <taxon>Bacteria</taxon>
        <taxon>Pseudomonadati</taxon>
        <taxon>Pseudomonadota</taxon>
        <taxon>Betaproteobacteria</taxon>
        <taxon>Rhodocyclales</taxon>
        <taxon>Rhodocyclaceae</taxon>
        <taxon>Niveibacterium</taxon>
    </lineage>
</organism>
<proteinExistence type="predicted"/>
<dbReference type="NCBIfam" id="NF045761">
    <property type="entry name" value="NAMPUrTaseMurU"/>
    <property type="match status" value="1"/>
</dbReference>
<dbReference type="CDD" id="cd06422">
    <property type="entry name" value="NTP_transferase_like_1"/>
    <property type="match status" value="1"/>
</dbReference>
<accession>A0ABX7MDV5</accession>
<dbReference type="InterPro" id="IPR050065">
    <property type="entry name" value="GlmU-like"/>
</dbReference>
<evidence type="ECO:0000256" key="2">
    <source>
        <dbReference type="ARBA" id="ARBA00022695"/>
    </source>
</evidence>
<dbReference type="Gene3D" id="3.90.550.10">
    <property type="entry name" value="Spore Coat Polysaccharide Biosynthesis Protein SpsA, Chain A"/>
    <property type="match status" value="1"/>
</dbReference>
<dbReference type="Pfam" id="PF00483">
    <property type="entry name" value="NTP_transferase"/>
    <property type="match status" value="1"/>
</dbReference>
<dbReference type="Proteomes" id="UP000663570">
    <property type="component" value="Chromosome"/>
</dbReference>
<feature type="domain" description="Nucleotidyl transferase" evidence="3">
    <location>
        <begin position="1"/>
        <end position="121"/>
    </location>
</feature>
<sequence>MILAAGRGERMRPLTDRTPKPLLAVGGKPLIVWHIEKLASAGFDELVINHAWLGAQIEAYLGDGRAWGVTIAWSREESALETAGGIAFARALIGDEPFLSVSADIFSDYDYGRLVPRIKAMVADPAVPDAHLVMVPNPPFHPGGDFSLGTDGRLALEGSPKYNYAGFSLHRPALFDHIVPGSKLAMRPIWNALIAQGRASGELHTGGWDNIGTPAQLAELDRRLTVTPGSADCVADRTPDEL</sequence>
<reference evidence="4 5" key="1">
    <citation type="submission" date="2021-02" db="EMBL/GenBank/DDBJ databases">
        <title>Niveibacterium changnyeongensis HC41.</title>
        <authorList>
            <person name="Kang M."/>
        </authorList>
    </citation>
    <scope>NUCLEOTIDE SEQUENCE [LARGE SCALE GENOMIC DNA]</scope>
    <source>
        <strain evidence="4 5">HC41</strain>
    </source>
</reference>
<dbReference type="PANTHER" id="PTHR43584">
    <property type="entry name" value="NUCLEOTIDYL TRANSFERASE"/>
    <property type="match status" value="1"/>
</dbReference>
<dbReference type="SUPFAM" id="SSF53448">
    <property type="entry name" value="Nucleotide-diphospho-sugar transferases"/>
    <property type="match status" value="1"/>
</dbReference>
<dbReference type="PANTHER" id="PTHR43584:SF8">
    <property type="entry name" value="N-ACETYLMURAMATE ALPHA-1-PHOSPHATE URIDYLYLTRANSFERASE"/>
    <property type="match status" value="1"/>
</dbReference>
<evidence type="ECO:0000313" key="5">
    <source>
        <dbReference type="Proteomes" id="UP000663570"/>
    </source>
</evidence>
<dbReference type="InterPro" id="IPR029044">
    <property type="entry name" value="Nucleotide-diphossugar_trans"/>
</dbReference>
<gene>
    <name evidence="4" type="ORF">JY500_17425</name>
</gene>
<dbReference type="EMBL" id="CP071060">
    <property type="protein sequence ID" value="QSI79276.1"/>
    <property type="molecule type" value="Genomic_DNA"/>
</dbReference>
<keyword evidence="1" id="KW-0808">Transferase</keyword>
<evidence type="ECO:0000256" key="1">
    <source>
        <dbReference type="ARBA" id="ARBA00022679"/>
    </source>
</evidence>